<gene>
    <name evidence="1" type="ORF">NM208_g9923</name>
</gene>
<dbReference type="Proteomes" id="UP001148629">
    <property type="component" value="Unassembled WGS sequence"/>
</dbReference>
<proteinExistence type="predicted"/>
<sequence length="192" mass="21383">MAPNSNVRSSGSASEESSPDSEGCSPLKRTPTNSSYYDFHGVQWNRDYQSQTWMYAREARNQMADVPPERAADGAYPSPFHNLKKLTLPTLRSIFRFIGELELLHYPLVSGRTTTPDPEHSKSTRIRAVYVKGTTALFDVIYHDEAAGITRNGTPEFSEAIYHPAHRVVLAPSPSTKNFPPLRQLKKSSTGA</sequence>
<accession>A0ACC1RZU2</accession>
<protein>
    <submittedName>
        <fullName evidence="1">Uncharacterized protein</fullName>
    </submittedName>
</protein>
<evidence type="ECO:0000313" key="2">
    <source>
        <dbReference type="Proteomes" id="UP001148629"/>
    </source>
</evidence>
<name>A0ACC1RZU2_9HYPO</name>
<dbReference type="EMBL" id="JANRMS010001331">
    <property type="protein sequence ID" value="KAJ3529073.1"/>
    <property type="molecule type" value="Genomic_DNA"/>
</dbReference>
<evidence type="ECO:0000313" key="1">
    <source>
        <dbReference type="EMBL" id="KAJ3529073.1"/>
    </source>
</evidence>
<reference evidence="1" key="1">
    <citation type="submission" date="2022-08" db="EMBL/GenBank/DDBJ databases">
        <title>Genome Sequence of Fusarium decemcellulare.</title>
        <authorList>
            <person name="Buettner E."/>
        </authorList>
    </citation>
    <scope>NUCLEOTIDE SEQUENCE</scope>
    <source>
        <strain evidence="1">Babe19</strain>
    </source>
</reference>
<keyword evidence="2" id="KW-1185">Reference proteome</keyword>
<organism evidence="1 2">
    <name type="scientific">Fusarium decemcellulare</name>
    <dbReference type="NCBI Taxonomy" id="57161"/>
    <lineage>
        <taxon>Eukaryota</taxon>
        <taxon>Fungi</taxon>
        <taxon>Dikarya</taxon>
        <taxon>Ascomycota</taxon>
        <taxon>Pezizomycotina</taxon>
        <taxon>Sordariomycetes</taxon>
        <taxon>Hypocreomycetidae</taxon>
        <taxon>Hypocreales</taxon>
        <taxon>Nectriaceae</taxon>
        <taxon>Fusarium</taxon>
        <taxon>Fusarium decemcellulare species complex</taxon>
    </lineage>
</organism>
<comment type="caution">
    <text evidence="1">The sequence shown here is derived from an EMBL/GenBank/DDBJ whole genome shotgun (WGS) entry which is preliminary data.</text>
</comment>